<name>A0A8K0S3G3_9HYPO</name>
<protein>
    <submittedName>
        <fullName evidence="2">Acyl-CoA N-acyltransferase</fullName>
    </submittedName>
</protein>
<evidence type="ECO:0000313" key="3">
    <source>
        <dbReference type="Proteomes" id="UP000813427"/>
    </source>
</evidence>
<dbReference type="PANTHER" id="PTHR42791:SF16">
    <property type="entry name" value="N-ACETYLTRANSFERASE DOMAIN-CONTAINING PROTEIN"/>
    <property type="match status" value="1"/>
</dbReference>
<keyword evidence="3" id="KW-1185">Reference proteome</keyword>
<dbReference type="EMBL" id="JAGPXF010000003">
    <property type="protein sequence ID" value="KAH7252537.1"/>
    <property type="molecule type" value="Genomic_DNA"/>
</dbReference>
<dbReference type="Gene3D" id="3.40.630.30">
    <property type="match status" value="1"/>
</dbReference>
<dbReference type="CDD" id="cd04301">
    <property type="entry name" value="NAT_SF"/>
    <property type="match status" value="1"/>
</dbReference>
<comment type="caution">
    <text evidence="2">The sequence shown here is derived from an EMBL/GenBank/DDBJ whole genome shotgun (WGS) entry which is preliminary data.</text>
</comment>
<evidence type="ECO:0000259" key="1">
    <source>
        <dbReference type="PROSITE" id="PS51186"/>
    </source>
</evidence>
<dbReference type="PANTHER" id="PTHR42791">
    <property type="entry name" value="GNAT FAMILY ACETYLTRANSFERASE"/>
    <property type="match status" value="1"/>
</dbReference>
<dbReference type="Proteomes" id="UP000813427">
    <property type="component" value="Unassembled WGS sequence"/>
</dbReference>
<dbReference type="Pfam" id="PF13673">
    <property type="entry name" value="Acetyltransf_10"/>
    <property type="match status" value="1"/>
</dbReference>
<dbReference type="InterPro" id="IPR052523">
    <property type="entry name" value="Trichothecene_AcTrans"/>
</dbReference>
<dbReference type="SUPFAM" id="SSF55729">
    <property type="entry name" value="Acyl-CoA N-acyltransferases (Nat)"/>
    <property type="match status" value="1"/>
</dbReference>
<dbReference type="AlphaFoldDB" id="A0A8K0S3G3"/>
<dbReference type="OrthoDB" id="2115692at2759"/>
<evidence type="ECO:0000313" key="2">
    <source>
        <dbReference type="EMBL" id="KAH7252537.1"/>
    </source>
</evidence>
<dbReference type="InterPro" id="IPR000182">
    <property type="entry name" value="GNAT_dom"/>
</dbReference>
<dbReference type="InterPro" id="IPR016181">
    <property type="entry name" value="Acyl_CoA_acyltransferase"/>
</dbReference>
<accession>A0A8K0S3G3</accession>
<gene>
    <name evidence="2" type="ORF">BKA59DRAFT_474830</name>
</gene>
<proteinExistence type="predicted"/>
<dbReference type="PROSITE" id="PS51186">
    <property type="entry name" value="GNAT"/>
    <property type="match status" value="1"/>
</dbReference>
<dbReference type="GO" id="GO:0016747">
    <property type="term" value="F:acyltransferase activity, transferring groups other than amino-acyl groups"/>
    <property type="evidence" value="ECO:0007669"/>
    <property type="project" value="InterPro"/>
</dbReference>
<feature type="domain" description="N-acetyltransferase" evidence="1">
    <location>
        <begin position="93"/>
        <end position="234"/>
    </location>
</feature>
<sequence length="243" mass="27875">MDSTKSALKVLRISSLDQAEQLVDLACEAFMDDYWFSLIVPGRREHPDTFRKMWSSNFREAYGDKGSVILAAYREDEDSDDGRREFLAFAVWTRFGTSDVARSWQGDSWNKKLTRLGVMWDGFSKYILRQTDPGVSIEATNEVFSWMGSVKNLYPTEYWSLAWLGVSPKCQRTGIGKRLLQWGIDRCEEEQVSAALVSTEVGKPLYEKMGFREVNEVPCDKSGNHIPLMIRSIEKLKARVEET</sequence>
<reference evidence="2" key="1">
    <citation type="journal article" date="2021" name="Nat. Commun.">
        <title>Genetic determinants of endophytism in the Arabidopsis root mycobiome.</title>
        <authorList>
            <person name="Mesny F."/>
            <person name="Miyauchi S."/>
            <person name="Thiergart T."/>
            <person name="Pickel B."/>
            <person name="Atanasova L."/>
            <person name="Karlsson M."/>
            <person name="Huettel B."/>
            <person name="Barry K.W."/>
            <person name="Haridas S."/>
            <person name="Chen C."/>
            <person name="Bauer D."/>
            <person name="Andreopoulos W."/>
            <person name="Pangilinan J."/>
            <person name="LaButti K."/>
            <person name="Riley R."/>
            <person name="Lipzen A."/>
            <person name="Clum A."/>
            <person name="Drula E."/>
            <person name="Henrissat B."/>
            <person name="Kohler A."/>
            <person name="Grigoriev I.V."/>
            <person name="Martin F.M."/>
            <person name="Hacquard S."/>
        </authorList>
    </citation>
    <scope>NUCLEOTIDE SEQUENCE</scope>
    <source>
        <strain evidence="2">MPI-SDFR-AT-0068</strain>
    </source>
</reference>
<organism evidence="2 3">
    <name type="scientific">Fusarium tricinctum</name>
    <dbReference type="NCBI Taxonomy" id="61284"/>
    <lineage>
        <taxon>Eukaryota</taxon>
        <taxon>Fungi</taxon>
        <taxon>Dikarya</taxon>
        <taxon>Ascomycota</taxon>
        <taxon>Pezizomycotina</taxon>
        <taxon>Sordariomycetes</taxon>
        <taxon>Hypocreomycetidae</taxon>
        <taxon>Hypocreales</taxon>
        <taxon>Nectriaceae</taxon>
        <taxon>Fusarium</taxon>
        <taxon>Fusarium tricinctum species complex</taxon>
    </lineage>
</organism>